<dbReference type="PANTHER" id="PTHR47074:SF11">
    <property type="entry name" value="REVERSE TRANSCRIPTASE-LIKE PROTEIN"/>
    <property type="match status" value="1"/>
</dbReference>
<dbReference type="Proteomes" id="UP000886595">
    <property type="component" value="Unassembled WGS sequence"/>
</dbReference>
<sequence length="304" mass="36071">MARFLKSRYFPDSHFLEALVGARPSYAWRNLLYGRELLRKGLKRSIGNGRSTRVWLDKWIEDPELGLRAPWIKYKKILRSWPWFLWSIWKCRNDFIFKGKRWLPEEIKEKAFNEAEEWFLAQEVDQESQQISECAGVTQKRKWKPPPKDWVMCNVGFEWLKQTKKLGVAWVLRNHRGVVLLHSRRAFSNIRSLDEARLASILWAAESISSLHYNQVVFAGDFKDIFLAIKKPLQWPAFRYHVEELNRFLCLMPEFKLCSVCKEENRGATIIAQSVTREGREQSYVANGHPSWLFEFFVNESRLL</sequence>
<dbReference type="Pfam" id="PF13456">
    <property type="entry name" value="RVT_3"/>
    <property type="match status" value="1"/>
</dbReference>
<dbReference type="GO" id="GO:0004523">
    <property type="term" value="F:RNA-DNA hybrid ribonuclease activity"/>
    <property type="evidence" value="ECO:0007669"/>
    <property type="project" value="InterPro"/>
</dbReference>
<gene>
    <name evidence="2" type="ORF">Bca52824_094848</name>
</gene>
<evidence type="ECO:0000313" key="3">
    <source>
        <dbReference type="Proteomes" id="UP000886595"/>
    </source>
</evidence>
<protein>
    <recommendedName>
        <fullName evidence="1">RNase H type-1 domain-containing protein</fullName>
    </recommendedName>
</protein>
<feature type="domain" description="RNase H type-1" evidence="1">
    <location>
        <begin position="159"/>
        <end position="274"/>
    </location>
</feature>
<evidence type="ECO:0000313" key="2">
    <source>
        <dbReference type="EMBL" id="KAG2243307.1"/>
    </source>
</evidence>
<evidence type="ECO:0000259" key="1">
    <source>
        <dbReference type="Pfam" id="PF13456"/>
    </source>
</evidence>
<organism evidence="2 3">
    <name type="scientific">Brassica carinata</name>
    <name type="common">Ethiopian mustard</name>
    <name type="synonym">Abyssinian cabbage</name>
    <dbReference type="NCBI Taxonomy" id="52824"/>
    <lineage>
        <taxon>Eukaryota</taxon>
        <taxon>Viridiplantae</taxon>
        <taxon>Streptophyta</taxon>
        <taxon>Embryophyta</taxon>
        <taxon>Tracheophyta</taxon>
        <taxon>Spermatophyta</taxon>
        <taxon>Magnoliopsida</taxon>
        <taxon>eudicotyledons</taxon>
        <taxon>Gunneridae</taxon>
        <taxon>Pentapetalae</taxon>
        <taxon>rosids</taxon>
        <taxon>malvids</taxon>
        <taxon>Brassicales</taxon>
        <taxon>Brassicaceae</taxon>
        <taxon>Brassiceae</taxon>
        <taxon>Brassica</taxon>
    </lineage>
</organism>
<reference evidence="2 3" key="1">
    <citation type="submission" date="2020-02" db="EMBL/GenBank/DDBJ databases">
        <authorList>
            <person name="Ma Q."/>
            <person name="Huang Y."/>
            <person name="Song X."/>
            <person name="Pei D."/>
        </authorList>
    </citation>
    <scope>NUCLEOTIDE SEQUENCE [LARGE SCALE GENOMIC DNA]</scope>
    <source>
        <strain evidence="2">Sxm20200214</strain>
        <tissue evidence="2">Leaf</tissue>
    </source>
</reference>
<proteinExistence type="predicted"/>
<dbReference type="EMBL" id="JAAMPC010000226">
    <property type="protein sequence ID" value="KAG2243307.1"/>
    <property type="molecule type" value="Genomic_DNA"/>
</dbReference>
<dbReference type="OrthoDB" id="1749408at2759"/>
<dbReference type="InterPro" id="IPR052929">
    <property type="entry name" value="RNase_H-like_EbsB-rel"/>
</dbReference>
<name>A0A8X7P2U3_BRACI</name>
<dbReference type="PANTHER" id="PTHR47074">
    <property type="entry name" value="BNAC02G40300D PROTEIN"/>
    <property type="match status" value="1"/>
</dbReference>
<dbReference type="AlphaFoldDB" id="A0A8X7P2U3"/>
<dbReference type="GO" id="GO:0003676">
    <property type="term" value="F:nucleic acid binding"/>
    <property type="evidence" value="ECO:0007669"/>
    <property type="project" value="InterPro"/>
</dbReference>
<comment type="caution">
    <text evidence="2">The sequence shown here is derived from an EMBL/GenBank/DDBJ whole genome shotgun (WGS) entry which is preliminary data.</text>
</comment>
<dbReference type="InterPro" id="IPR002156">
    <property type="entry name" value="RNaseH_domain"/>
</dbReference>
<keyword evidence="3" id="KW-1185">Reference proteome</keyword>
<accession>A0A8X7P2U3</accession>